<name>A0A077MBN1_9MICO</name>
<dbReference type="Gene3D" id="3.40.50.1820">
    <property type="entry name" value="alpha/beta hydrolase"/>
    <property type="match status" value="2"/>
</dbReference>
<dbReference type="SMART" id="SM00939">
    <property type="entry name" value="PepX_C"/>
    <property type="match status" value="1"/>
</dbReference>
<keyword evidence="1 5" id="KW-0378">Hydrolase</keyword>
<gene>
    <name evidence="5" type="ORF">BN13_1400003</name>
</gene>
<organism evidence="5 6">
    <name type="scientific">Nostocoides jenkinsii Ben 74</name>
    <dbReference type="NCBI Taxonomy" id="1193518"/>
    <lineage>
        <taxon>Bacteria</taxon>
        <taxon>Bacillati</taxon>
        <taxon>Actinomycetota</taxon>
        <taxon>Actinomycetes</taxon>
        <taxon>Micrococcales</taxon>
        <taxon>Intrasporangiaceae</taxon>
        <taxon>Nostocoides</taxon>
    </lineage>
</organism>
<evidence type="ECO:0000313" key="5">
    <source>
        <dbReference type="EMBL" id="CCI52073.1"/>
    </source>
</evidence>
<protein>
    <submittedName>
        <fullName evidence="5">Putative Xaa-Pro dipeptidyl-peptidase</fullName>
        <ecNumber evidence="5">3.4.14.11</ecNumber>
    </submittedName>
</protein>
<dbReference type="Pfam" id="PF08530">
    <property type="entry name" value="PepX_C"/>
    <property type="match status" value="1"/>
</dbReference>
<feature type="compositionally biased region" description="Low complexity" evidence="2">
    <location>
        <begin position="17"/>
        <end position="31"/>
    </location>
</feature>
<dbReference type="GO" id="GO:0008239">
    <property type="term" value="F:dipeptidyl-peptidase activity"/>
    <property type="evidence" value="ECO:0007669"/>
    <property type="project" value="UniProtKB-EC"/>
</dbReference>
<reference evidence="5 6" key="1">
    <citation type="journal article" date="2013" name="ISME J.">
        <title>A metabolic model for members of the genus Tetrasphaera involved in enhanced biological phosphorus removal.</title>
        <authorList>
            <person name="Kristiansen R."/>
            <person name="Nguyen H.T.T."/>
            <person name="Saunders A.M."/>
            <person name="Nielsen J.L."/>
            <person name="Wimmer R."/>
            <person name="Le V.Q."/>
            <person name="McIlroy S.J."/>
            <person name="Petrovski S."/>
            <person name="Seviour R.J."/>
            <person name="Calteau A."/>
            <person name="Nielsen K.L."/>
            <person name="Nielsen P.H."/>
        </authorList>
    </citation>
    <scope>NUCLEOTIDE SEQUENCE [LARGE SCALE GENOMIC DNA]</scope>
    <source>
        <strain evidence="5 6">Ben 74</strain>
    </source>
</reference>
<dbReference type="Proteomes" id="UP000035720">
    <property type="component" value="Unassembled WGS sequence"/>
</dbReference>
<dbReference type="SUPFAM" id="SSF49785">
    <property type="entry name" value="Galactose-binding domain-like"/>
    <property type="match status" value="1"/>
</dbReference>
<feature type="chain" id="PRO_5001721512" evidence="3">
    <location>
        <begin position="21"/>
        <end position="579"/>
    </location>
</feature>
<dbReference type="Gene3D" id="2.60.120.260">
    <property type="entry name" value="Galactose-binding domain-like"/>
    <property type="match status" value="1"/>
</dbReference>
<feature type="domain" description="Xaa-Pro dipeptidyl-peptidase C-terminal" evidence="4">
    <location>
        <begin position="364"/>
        <end position="571"/>
    </location>
</feature>
<evidence type="ECO:0000256" key="2">
    <source>
        <dbReference type="SAM" id="MobiDB-lite"/>
    </source>
</evidence>
<dbReference type="InterPro" id="IPR013736">
    <property type="entry name" value="Xaa-Pro_dipept_C"/>
</dbReference>
<accession>A0A077MBN1</accession>
<dbReference type="SUPFAM" id="SSF53474">
    <property type="entry name" value="alpha/beta-Hydrolases"/>
    <property type="match status" value="1"/>
</dbReference>
<dbReference type="STRING" id="1193518.BN13_1400003"/>
<dbReference type="Pfam" id="PF02129">
    <property type="entry name" value="Peptidase_S15"/>
    <property type="match status" value="1"/>
</dbReference>
<evidence type="ECO:0000256" key="1">
    <source>
        <dbReference type="ARBA" id="ARBA00022801"/>
    </source>
</evidence>
<evidence type="ECO:0000313" key="6">
    <source>
        <dbReference type="Proteomes" id="UP000035720"/>
    </source>
</evidence>
<keyword evidence="3" id="KW-0732">Signal</keyword>
<dbReference type="InterPro" id="IPR029058">
    <property type="entry name" value="AB_hydrolase_fold"/>
</dbReference>
<dbReference type="EC" id="3.4.14.11" evidence="5"/>
<dbReference type="InterPro" id="IPR000383">
    <property type="entry name" value="Xaa-Pro-like_dom"/>
</dbReference>
<evidence type="ECO:0000259" key="4">
    <source>
        <dbReference type="SMART" id="SM00939"/>
    </source>
</evidence>
<feature type="region of interest" description="Disordered" evidence="2">
    <location>
        <begin position="17"/>
        <end position="36"/>
    </location>
</feature>
<dbReference type="RefSeq" id="WP_162199985.1">
    <property type="nucleotide sequence ID" value="NZ_HF571038.1"/>
</dbReference>
<dbReference type="AlphaFoldDB" id="A0A077MBN1"/>
<feature type="signal peptide" evidence="3">
    <location>
        <begin position="1"/>
        <end position="20"/>
    </location>
</feature>
<proteinExistence type="predicted"/>
<comment type="caution">
    <text evidence="5">The sequence shown here is derived from an EMBL/GenBank/DDBJ whole genome shotgun (WGS) entry which is preliminary data.</text>
</comment>
<evidence type="ECO:0000256" key="3">
    <source>
        <dbReference type="SAM" id="SignalP"/>
    </source>
</evidence>
<dbReference type="InterPro" id="IPR008979">
    <property type="entry name" value="Galactose-bd-like_sf"/>
</dbReference>
<dbReference type="EMBL" id="CAJC01000047">
    <property type="protein sequence ID" value="CCI52073.1"/>
    <property type="molecule type" value="Genomic_DNA"/>
</dbReference>
<keyword evidence="6" id="KW-1185">Reference proteome</keyword>
<sequence length="579" mass="61674">MAALATAAGAGVVVAPTAGASTPHTTGPTGPVVRDGAAQPVFSDRAGEWTVKEAWVEVPVDSDRDGHNDRVHVRYARATAATGKLPVIMHASPYFTGVNDVPNHNVDHDLYDPGARSIWTSSPGGARPTAVQLLDPWTSKRWIPRGFAWMEVESLGTGGSTGCPTTGGVNETLGVKAVIDWLNGRATAVDAAGKAVRASFANGNVGMVGTSYDGTLPNAVAATGVDGLKAIIPTSAISDWYGYYRAGGAVVAPEGYQGEDADVLAKFVLTRANPAICRPVVADLARAQDRLTGDLNNFWQGRSYLADVAKVKAAVYVAHGLSDWNVKPSQAGLWYRALRAQGTPAKVYWHQGGHGGEPPVNAQVRWFTRYVLGIRNGVDSEPRALIESPTGINKAYAEWPVPGVRNRSMSFSSFILRAGTPKARMTFADDPRQTLTSFTNAPRRATGLAYESFPIEKATRLSGFPTATLKVSLAQPNANLTVGILDIDKAGRATLVTQGWADPQNRRSLWRTDPITPGAVMTVKVRLEATDHVFAPGHSLALTILQSDHDFTIRPPAGKQVQVDVTRSGITLPLDRPLP</sequence>